<feature type="signal peptide" evidence="4">
    <location>
        <begin position="1"/>
        <end position="30"/>
    </location>
</feature>
<dbReference type="KEGG" id="cprt:FIC82_004685"/>
<dbReference type="GO" id="GO:0030246">
    <property type="term" value="F:carbohydrate binding"/>
    <property type="evidence" value="ECO:0007669"/>
    <property type="project" value="InterPro"/>
</dbReference>
<dbReference type="SUPFAM" id="SSF81296">
    <property type="entry name" value="E set domains"/>
    <property type="match status" value="1"/>
</dbReference>
<keyword evidence="7" id="KW-1185">Reference proteome</keyword>
<feature type="chain" id="PRO_5026903398" description="Chitin-binding type-3 domain-containing protein" evidence="4">
    <location>
        <begin position="31"/>
        <end position="249"/>
    </location>
</feature>
<evidence type="ECO:0000313" key="7">
    <source>
        <dbReference type="Proteomes" id="UP000451354"/>
    </source>
</evidence>
<proteinExistence type="predicted"/>
<dbReference type="Gene3D" id="2.70.50.50">
    <property type="entry name" value="chitin-binding protein cbp21"/>
    <property type="match status" value="1"/>
</dbReference>
<dbReference type="InterPro" id="IPR014756">
    <property type="entry name" value="Ig_E-set"/>
</dbReference>
<evidence type="ECO:0000313" key="6">
    <source>
        <dbReference type="EMBL" id="QJW35608.1"/>
    </source>
</evidence>
<evidence type="ECO:0000256" key="4">
    <source>
        <dbReference type="SAM" id="SignalP"/>
    </source>
</evidence>
<evidence type="ECO:0000259" key="5">
    <source>
        <dbReference type="SMART" id="SM00495"/>
    </source>
</evidence>
<evidence type="ECO:0000256" key="2">
    <source>
        <dbReference type="ARBA" id="ARBA00022801"/>
    </source>
</evidence>
<dbReference type="GO" id="GO:0004553">
    <property type="term" value="F:hydrolase activity, hydrolyzing O-glycosyl compounds"/>
    <property type="evidence" value="ECO:0007669"/>
    <property type="project" value="InterPro"/>
</dbReference>
<dbReference type="InterPro" id="IPR004302">
    <property type="entry name" value="Cellulose/chitin-bd_N"/>
</dbReference>
<protein>
    <recommendedName>
        <fullName evidence="5">Chitin-binding type-3 domain-containing protein</fullName>
    </recommendedName>
</protein>
<dbReference type="Proteomes" id="UP000451354">
    <property type="component" value="Chromosome"/>
</dbReference>
<dbReference type="GO" id="GO:0005576">
    <property type="term" value="C:extracellular region"/>
    <property type="evidence" value="ECO:0007669"/>
    <property type="project" value="InterPro"/>
</dbReference>
<dbReference type="Pfam" id="PF02839">
    <property type="entry name" value="CBM_5_12"/>
    <property type="match status" value="1"/>
</dbReference>
<dbReference type="SUPFAM" id="SSF51055">
    <property type="entry name" value="Carbohydrate binding domain"/>
    <property type="match status" value="1"/>
</dbReference>
<evidence type="ECO:0000256" key="1">
    <source>
        <dbReference type="ARBA" id="ARBA00022729"/>
    </source>
</evidence>
<name>A0A6M5UER7_9MICO</name>
<dbReference type="InterPro" id="IPR036573">
    <property type="entry name" value="CBM_sf_5/12"/>
</dbReference>
<keyword evidence="2" id="KW-0378">Hydrolase</keyword>
<reference evidence="6 7" key="1">
    <citation type="journal article" date="2022" name="Int. J. Syst. Evol. Microbiol.">
        <title>Cellulosimicrobium protaetiae sp. nov., isolated from the gut of the larva of Protaetia brevitarsis seulensis.</title>
        <authorList>
            <person name="Le Han H."/>
            <person name="Nguyen T.T.H."/>
            <person name="Li Z."/>
            <person name="Shin N.R."/>
            <person name="Kim S.G."/>
        </authorList>
    </citation>
    <scope>NUCLEOTIDE SEQUENCE [LARGE SCALE GENOMIC DNA]</scope>
    <source>
        <strain evidence="6 7">BI34</strain>
    </source>
</reference>
<gene>
    <name evidence="6" type="ORF">FIC82_004685</name>
</gene>
<dbReference type="RefSeq" id="WP_154797753.1">
    <property type="nucleotide sequence ID" value="NZ_CP052757.1"/>
</dbReference>
<dbReference type="CDD" id="cd21177">
    <property type="entry name" value="LPMO_AA10"/>
    <property type="match status" value="1"/>
</dbReference>
<sequence length="249" mass="25865">MKRLRAALLAAVVGATAIIAPIAIAPSASAHGWITSPPSRQDQCATGATSFDCGGLKYEPQSVEAVKGSMQCSGGSGYTILDDESKPWPRTTTGRDVTFQWKLTANHATSVWEYFVDGQLFASFDGGGVQPPKDISHTLKGLPLGNHTILARWSVADTVNAFYNCVDLTVTADGTNPGGGDNGGGDNGGGDNGGGTPGECTDAAWSSTATYTGGAKVSHNGNIFEAKWWTQNNVPGAEQWGPWKLIGAC</sequence>
<dbReference type="Gene3D" id="2.10.10.20">
    <property type="entry name" value="Carbohydrate-binding module superfamily 5/12"/>
    <property type="match status" value="1"/>
</dbReference>
<dbReference type="InterPro" id="IPR003610">
    <property type="entry name" value="CBM5/12"/>
</dbReference>
<organism evidence="6 7">
    <name type="scientific">Cellulosimicrobium protaetiae</name>
    <dbReference type="NCBI Taxonomy" id="2587808"/>
    <lineage>
        <taxon>Bacteria</taxon>
        <taxon>Bacillati</taxon>
        <taxon>Actinomycetota</taxon>
        <taxon>Actinomycetes</taxon>
        <taxon>Micrococcales</taxon>
        <taxon>Promicromonosporaceae</taxon>
        <taxon>Cellulosimicrobium</taxon>
    </lineage>
</organism>
<dbReference type="SMART" id="SM00495">
    <property type="entry name" value="ChtBD3"/>
    <property type="match status" value="1"/>
</dbReference>
<dbReference type="CDD" id="cd12215">
    <property type="entry name" value="ChiC_BD"/>
    <property type="match status" value="1"/>
</dbReference>
<dbReference type="PANTHER" id="PTHR34823">
    <property type="entry name" value="GLCNAC-BINDING PROTEIN A"/>
    <property type="match status" value="1"/>
</dbReference>
<feature type="domain" description="Chitin-binding type-3" evidence="5">
    <location>
        <begin position="202"/>
        <end position="246"/>
    </location>
</feature>
<dbReference type="OrthoDB" id="2702399at2"/>
<evidence type="ECO:0000256" key="3">
    <source>
        <dbReference type="SAM" id="MobiDB-lite"/>
    </source>
</evidence>
<keyword evidence="1 4" id="KW-0732">Signal</keyword>
<dbReference type="GO" id="GO:0005975">
    <property type="term" value="P:carbohydrate metabolic process"/>
    <property type="evidence" value="ECO:0007669"/>
    <property type="project" value="InterPro"/>
</dbReference>
<accession>A0A6M5UER7</accession>
<feature type="compositionally biased region" description="Gly residues" evidence="3">
    <location>
        <begin position="176"/>
        <end position="197"/>
    </location>
</feature>
<feature type="region of interest" description="Disordered" evidence="3">
    <location>
        <begin position="173"/>
        <end position="201"/>
    </location>
</feature>
<dbReference type="AlphaFoldDB" id="A0A6M5UER7"/>
<dbReference type="Pfam" id="PF03067">
    <property type="entry name" value="LPMO_10"/>
    <property type="match status" value="1"/>
</dbReference>
<dbReference type="PANTHER" id="PTHR34823:SF1">
    <property type="entry name" value="CHITIN-BINDING TYPE-4 DOMAIN-CONTAINING PROTEIN"/>
    <property type="match status" value="1"/>
</dbReference>
<dbReference type="EMBL" id="CP052757">
    <property type="protein sequence ID" value="QJW35608.1"/>
    <property type="molecule type" value="Genomic_DNA"/>
</dbReference>
<dbReference type="InterPro" id="IPR051024">
    <property type="entry name" value="GlcNAc_Chitin_IntDeg"/>
</dbReference>